<organism evidence="5 6">
    <name type="scientific">Neolewinella agarilytica</name>
    <dbReference type="NCBI Taxonomy" id="478744"/>
    <lineage>
        <taxon>Bacteria</taxon>
        <taxon>Pseudomonadati</taxon>
        <taxon>Bacteroidota</taxon>
        <taxon>Saprospiria</taxon>
        <taxon>Saprospirales</taxon>
        <taxon>Lewinellaceae</taxon>
        <taxon>Neolewinella</taxon>
    </lineage>
</organism>
<dbReference type="Gene3D" id="3.30.565.10">
    <property type="entry name" value="Histidine kinase-like ATPase, C-terminal domain"/>
    <property type="match status" value="1"/>
</dbReference>
<sequence length="648" mass="72400">MAHLPLRISTISAFFSFFALLACSDEKAVNYAFSQGPGESFSSAPLLFQVKSLPDSTLLGSEGFLDSARRVFVEDGNHYALAVTYDRQAAVAQQKEEREKSADLSLLASSAYETADSINPAILNAGIAGMKYVELSAYAKSTQALQYRLELATTKNDSSAIGWSLNALSLPYQYSNNMDQAKDYLMQAKEINETLEDQRLEAAISLNLGNVYSEKEEYEQALTFFKESYRISDAVGHEGMKWLSLNNMANINLKQSEYTAVIEMLSGWDKGRFDNIARQNKSLLHYNLARAHLGKNNVVEANYHVDRACEMAAAVGNERGEIDCIELKALLAENKGDLAAALSNLKEFHRLEEETTGEEANKQLKTVRESYEVKIRDQEIAELKEQEILRQQHEKNQRTAMISFVILTILTIAGITFSIRYSLRSRIAHQQKEIAEAQLHFLQARMSPHFVFNALNGIQNQVLQADPFSAYEYIGKFSGLLRAITNTTSKPEILLSDEIALLQNYLDLEQLRFRDGFSYTIETEEALSSLNPRIPAMMIQPVLENAIVHGLAGLKEKGTISVALSLQDDTVCCVVTDNGIGRKASAKISKQEKEQHLSISTDNLKKRFKALERLGYPMKSFTTVDLFADEKACGTQVTLYLPIINASF</sequence>
<dbReference type="PROSITE" id="PS51257">
    <property type="entry name" value="PROKAR_LIPOPROTEIN"/>
    <property type="match status" value="1"/>
</dbReference>
<dbReference type="InterPro" id="IPR011990">
    <property type="entry name" value="TPR-like_helical_dom_sf"/>
</dbReference>
<dbReference type="RefSeq" id="WP_139212048.1">
    <property type="nucleotide sequence ID" value="NZ_FOFB01000037.1"/>
</dbReference>
<dbReference type="InParanoid" id="A0A1H9NHW6"/>
<dbReference type="Pfam" id="PF13424">
    <property type="entry name" value="TPR_12"/>
    <property type="match status" value="1"/>
</dbReference>
<dbReference type="InterPro" id="IPR050640">
    <property type="entry name" value="Bact_2-comp_sensor_kinase"/>
</dbReference>
<dbReference type="Pfam" id="PF06580">
    <property type="entry name" value="His_kinase"/>
    <property type="match status" value="1"/>
</dbReference>
<protein>
    <submittedName>
        <fullName evidence="5">Tetratricopeptide repeat-containing protein</fullName>
    </submittedName>
</protein>
<dbReference type="PANTHER" id="PTHR34220">
    <property type="entry name" value="SENSOR HISTIDINE KINASE YPDA"/>
    <property type="match status" value="1"/>
</dbReference>
<evidence type="ECO:0000256" key="2">
    <source>
        <dbReference type="SAM" id="Phobius"/>
    </source>
</evidence>
<dbReference type="InterPro" id="IPR036890">
    <property type="entry name" value="HATPase_C_sf"/>
</dbReference>
<dbReference type="EMBL" id="FOFB01000037">
    <property type="protein sequence ID" value="SER35491.1"/>
    <property type="molecule type" value="Genomic_DNA"/>
</dbReference>
<dbReference type="PANTHER" id="PTHR34220:SF7">
    <property type="entry name" value="SENSOR HISTIDINE KINASE YPDA"/>
    <property type="match status" value="1"/>
</dbReference>
<keyword evidence="2" id="KW-1133">Transmembrane helix</keyword>
<feature type="signal peptide" evidence="3">
    <location>
        <begin position="1"/>
        <end position="21"/>
    </location>
</feature>
<gene>
    <name evidence="5" type="ORF">SAMN05444359_13710</name>
</gene>
<dbReference type="Gene3D" id="1.25.40.10">
    <property type="entry name" value="Tetratricopeptide repeat domain"/>
    <property type="match status" value="1"/>
</dbReference>
<reference evidence="6" key="1">
    <citation type="submission" date="2016-10" db="EMBL/GenBank/DDBJ databases">
        <authorList>
            <person name="Varghese N."/>
            <person name="Submissions S."/>
        </authorList>
    </citation>
    <scope>NUCLEOTIDE SEQUENCE [LARGE SCALE GENOMIC DNA]</scope>
    <source>
        <strain evidence="6">DSM 24740</strain>
    </source>
</reference>
<feature type="chain" id="PRO_5011559998" evidence="3">
    <location>
        <begin position="22"/>
        <end position="648"/>
    </location>
</feature>
<evidence type="ECO:0000256" key="3">
    <source>
        <dbReference type="SAM" id="SignalP"/>
    </source>
</evidence>
<feature type="domain" description="Signal transduction histidine kinase internal region" evidence="4">
    <location>
        <begin position="437"/>
        <end position="515"/>
    </location>
</feature>
<evidence type="ECO:0000256" key="1">
    <source>
        <dbReference type="PROSITE-ProRule" id="PRU00339"/>
    </source>
</evidence>
<dbReference type="OrthoDB" id="6190788at2"/>
<dbReference type="InterPro" id="IPR019734">
    <property type="entry name" value="TPR_rpt"/>
</dbReference>
<dbReference type="SMART" id="SM00028">
    <property type="entry name" value="TPR"/>
    <property type="match status" value="3"/>
</dbReference>
<dbReference type="STRING" id="478744.SAMN05444359_13710"/>
<evidence type="ECO:0000313" key="5">
    <source>
        <dbReference type="EMBL" id="SER35491.1"/>
    </source>
</evidence>
<keyword evidence="1" id="KW-0802">TPR repeat</keyword>
<dbReference type="GO" id="GO:0000155">
    <property type="term" value="F:phosphorelay sensor kinase activity"/>
    <property type="evidence" value="ECO:0007669"/>
    <property type="project" value="InterPro"/>
</dbReference>
<keyword evidence="2" id="KW-0472">Membrane</keyword>
<dbReference type="AlphaFoldDB" id="A0A1H9NHW6"/>
<dbReference type="PROSITE" id="PS50005">
    <property type="entry name" value="TPR"/>
    <property type="match status" value="1"/>
</dbReference>
<evidence type="ECO:0000313" key="6">
    <source>
        <dbReference type="Proteomes" id="UP000199021"/>
    </source>
</evidence>
<dbReference type="GO" id="GO:0016020">
    <property type="term" value="C:membrane"/>
    <property type="evidence" value="ECO:0007669"/>
    <property type="project" value="InterPro"/>
</dbReference>
<name>A0A1H9NHW6_9BACT</name>
<accession>A0A1H9NHW6</accession>
<evidence type="ECO:0000259" key="4">
    <source>
        <dbReference type="Pfam" id="PF06580"/>
    </source>
</evidence>
<dbReference type="SUPFAM" id="SSF48452">
    <property type="entry name" value="TPR-like"/>
    <property type="match status" value="1"/>
</dbReference>
<keyword evidence="6" id="KW-1185">Reference proteome</keyword>
<dbReference type="InterPro" id="IPR010559">
    <property type="entry name" value="Sig_transdc_His_kin_internal"/>
</dbReference>
<keyword evidence="3" id="KW-0732">Signal</keyword>
<feature type="repeat" description="TPR" evidence="1">
    <location>
        <begin position="202"/>
        <end position="235"/>
    </location>
</feature>
<dbReference type="Proteomes" id="UP000199021">
    <property type="component" value="Unassembled WGS sequence"/>
</dbReference>
<dbReference type="SUPFAM" id="SSF55874">
    <property type="entry name" value="ATPase domain of HSP90 chaperone/DNA topoisomerase II/histidine kinase"/>
    <property type="match status" value="1"/>
</dbReference>
<keyword evidence="2" id="KW-0812">Transmembrane</keyword>
<feature type="transmembrane region" description="Helical" evidence="2">
    <location>
        <begin position="400"/>
        <end position="423"/>
    </location>
</feature>
<proteinExistence type="predicted"/>